<dbReference type="AlphaFoldDB" id="A0A2I0T096"/>
<keyword evidence="5" id="KW-0862">Zinc</keyword>
<dbReference type="GO" id="GO:0008270">
    <property type="term" value="F:zinc ion binding"/>
    <property type="evidence" value="ECO:0007669"/>
    <property type="project" value="UniProtKB-KW"/>
</dbReference>
<evidence type="ECO:0000313" key="10">
    <source>
        <dbReference type="EMBL" id="PKU27223.1"/>
    </source>
</evidence>
<dbReference type="FunFam" id="3.30.160.60:FF:002343">
    <property type="entry name" value="Zinc finger protein 33A"/>
    <property type="match status" value="1"/>
</dbReference>
<dbReference type="FunFam" id="3.30.160.60:FF:000506">
    <property type="entry name" value="Zinc finger protein 23"/>
    <property type="match status" value="1"/>
</dbReference>
<dbReference type="InterPro" id="IPR013087">
    <property type="entry name" value="Znf_C2H2_type"/>
</dbReference>
<evidence type="ECO:0000256" key="1">
    <source>
        <dbReference type="ARBA" id="ARBA00004123"/>
    </source>
</evidence>
<evidence type="ECO:0000256" key="6">
    <source>
        <dbReference type="ARBA" id="ARBA00023242"/>
    </source>
</evidence>
<evidence type="ECO:0000256" key="4">
    <source>
        <dbReference type="ARBA" id="ARBA00022771"/>
    </source>
</evidence>
<keyword evidence="3" id="KW-0677">Repeat</keyword>
<feature type="compositionally biased region" description="Polar residues" evidence="8">
    <location>
        <begin position="49"/>
        <end position="71"/>
    </location>
</feature>
<dbReference type="PROSITE" id="PS50157">
    <property type="entry name" value="ZINC_FINGER_C2H2_2"/>
    <property type="match status" value="3"/>
</dbReference>
<organism evidence="10 11">
    <name type="scientific">Limosa lapponica baueri</name>
    <dbReference type="NCBI Taxonomy" id="1758121"/>
    <lineage>
        <taxon>Eukaryota</taxon>
        <taxon>Metazoa</taxon>
        <taxon>Chordata</taxon>
        <taxon>Craniata</taxon>
        <taxon>Vertebrata</taxon>
        <taxon>Euteleostomi</taxon>
        <taxon>Archelosauria</taxon>
        <taxon>Archosauria</taxon>
        <taxon>Dinosauria</taxon>
        <taxon>Saurischia</taxon>
        <taxon>Theropoda</taxon>
        <taxon>Coelurosauria</taxon>
        <taxon>Aves</taxon>
        <taxon>Neognathae</taxon>
        <taxon>Neoaves</taxon>
        <taxon>Charadriiformes</taxon>
        <taxon>Scolopacidae</taxon>
        <taxon>Limosa</taxon>
    </lineage>
</organism>
<dbReference type="Gene3D" id="3.30.160.60">
    <property type="entry name" value="Classic Zinc Finger"/>
    <property type="match status" value="3"/>
</dbReference>
<dbReference type="Proteomes" id="UP000233556">
    <property type="component" value="Unassembled WGS sequence"/>
</dbReference>
<evidence type="ECO:0000256" key="5">
    <source>
        <dbReference type="ARBA" id="ARBA00022833"/>
    </source>
</evidence>
<evidence type="ECO:0000256" key="7">
    <source>
        <dbReference type="PROSITE-ProRule" id="PRU00042"/>
    </source>
</evidence>
<dbReference type="PANTHER" id="PTHR23226:SF416">
    <property type="entry name" value="FI01424P"/>
    <property type="match status" value="1"/>
</dbReference>
<evidence type="ECO:0000256" key="2">
    <source>
        <dbReference type="ARBA" id="ARBA00022723"/>
    </source>
</evidence>
<feature type="domain" description="C2H2-type" evidence="9">
    <location>
        <begin position="153"/>
        <end position="179"/>
    </location>
</feature>
<sequence>MGGGCGGAAIRAQAWGHPKSVENTELCGSFSGGSRDPTRQILVEGVASESRQNLAADQGNPTGSRGGNSSLKEGEPGESKEILYQQTRTGEGLYLCTECWKTFKLKIGLLKHRQIHTKKSQASSYICTDCGKSFARHADLTRHRRTHTGERPYKCTECDKTFVEKPRLTNHLRTHNVPT</sequence>
<keyword evidence="6" id="KW-0539">Nucleus</keyword>
<reference evidence="11" key="2">
    <citation type="submission" date="2017-12" db="EMBL/GenBank/DDBJ databases">
        <title>Genome sequence of the Bar-tailed Godwit (Limosa lapponica baueri).</title>
        <authorList>
            <person name="Lima N.C.B."/>
            <person name="Parody-Merino A.M."/>
            <person name="Battley P.F."/>
            <person name="Fidler A.E."/>
            <person name="Prosdocimi F."/>
        </authorList>
    </citation>
    <scope>NUCLEOTIDE SEQUENCE [LARGE SCALE GENOMIC DNA]</scope>
</reference>
<protein>
    <recommendedName>
        <fullName evidence="9">C2H2-type domain-containing protein</fullName>
    </recommendedName>
</protein>
<reference evidence="11" key="1">
    <citation type="submission" date="2017-11" db="EMBL/GenBank/DDBJ databases">
        <authorList>
            <person name="Lima N.C."/>
            <person name="Parody-Merino A.M."/>
            <person name="Battley P.F."/>
            <person name="Fidler A.E."/>
            <person name="Prosdocimi F."/>
        </authorList>
    </citation>
    <scope>NUCLEOTIDE SEQUENCE [LARGE SCALE GENOMIC DNA]</scope>
</reference>
<dbReference type="PROSITE" id="PS00028">
    <property type="entry name" value="ZINC_FINGER_C2H2_1"/>
    <property type="match status" value="3"/>
</dbReference>
<keyword evidence="11" id="KW-1185">Reference proteome</keyword>
<accession>A0A2I0T096</accession>
<evidence type="ECO:0000256" key="8">
    <source>
        <dbReference type="SAM" id="MobiDB-lite"/>
    </source>
</evidence>
<dbReference type="GO" id="GO:0000978">
    <property type="term" value="F:RNA polymerase II cis-regulatory region sequence-specific DNA binding"/>
    <property type="evidence" value="ECO:0007669"/>
    <property type="project" value="TreeGrafter"/>
</dbReference>
<gene>
    <name evidence="10" type="ORF">llap_22473</name>
</gene>
<keyword evidence="2" id="KW-0479">Metal-binding</keyword>
<dbReference type="EMBL" id="KZ529730">
    <property type="protein sequence ID" value="PKU27223.1"/>
    <property type="molecule type" value="Genomic_DNA"/>
</dbReference>
<comment type="subcellular location">
    <subcellularLocation>
        <location evidence="1">Nucleus</location>
    </subcellularLocation>
</comment>
<proteinExistence type="predicted"/>
<feature type="domain" description="C2H2-type" evidence="9">
    <location>
        <begin position="94"/>
        <end position="121"/>
    </location>
</feature>
<dbReference type="OrthoDB" id="6496718at2759"/>
<dbReference type="SMART" id="SM00355">
    <property type="entry name" value="ZnF_C2H2"/>
    <property type="match status" value="3"/>
</dbReference>
<evidence type="ECO:0000259" key="9">
    <source>
        <dbReference type="PROSITE" id="PS50157"/>
    </source>
</evidence>
<dbReference type="InterPro" id="IPR036236">
    <property type="entry name" value="Znf_C2H2_sf"/>
</dbReference>
<dbReference type="GO" id="GO:0005634">
    <property type="term" value="C:nucleus"/>
    <property type="evidence" value="ECO:0007669"/>
    <property type="project" value="UniProtKB-SubCell"/>
</dbReference>
<dbReference type="Pfam" id="PF00096">
    <property type="entry name" value="zf-C2H2"/>
    <property type="match status" value="3"/>
</dbReference>
<dbReference type="SUPFAM" id="SSF57667">
    <property type="entry name" value="beta-beta-alpha zinc fingers"/>
    <property type="match status" value="2"/>
</dbReference>
<evidence type="ECO:0000256" key="3">
    <source>
        <dbReference type="ARBA" id="ARBA00022737"/>
    </source>
</evidence>
<dbReference type="PANTHER" id="PTHR23226">
    <property type="entry name" value="ZINC FINGER AND SCAN DOMAIN-CONTAINING"/>
    <property type="match status" value="1"/>
</dbReference>
<dbReference type="GO" id="GO:0000981">
    <property type="term" value="F:DNA-binding transcription factor activity, RNA polymerase II-specific"/>
    <property type="evidence" value="ECO:0007669"/>
    <property type="project" value="TreeGrafter"/>
</dbReference>
<evidence type="ECO:0000313" key="11">
    <source>
        <dbReference type="Proteomes" id="UP000233556"/>
    </source>
</evidence>
<keyword evidence="4 7" id="KW-0863">Zinc-finger</keyword>
<feature type="domain" description="C2H2-type" evidence="9">
    <location>
        <begin position="125"/>
        <end position="152"/>
    </location>
</feature>
<feature type="region of interest" description="Disordered" evidence="8">
    <location>
        <begin position="46"/>
        <end position="78"/>
    </location>
</feature>
<name>A0A2I0T096_LIMLA</name>